<keyword evidence="2" id="KW-0812">Transmembrane</keyword>
<feature type="transmembrane region" description="Helical" evidence="2">
    <location>
        <begin position="141"/>
        <end position="165"/>
    </location>
</feature>
<dbReference type="OMA" id="VESTCMA"/>
<keyword evidence="4" id="KW-1185">Reference proteome</keyword>
<organism evidence="3 4">
    <name type="scientific">Rhinolophus ferrumequinum</name>
    <name type="common">Greater horseshoe bat</name>
    <dbReference type="NCBI Taxonomy" id="59479"/>
    <lineage>
        <taxon>Eukaryota</taxon>
        <taxon>Metazoa</taxon>
        <taxon>Chordata</taxon>
        <taxon>Craniata</taxon>
        <taxon>Vertebrata</taxon>
        <taxon>Euteleostomi</taxon>
        <taxon>Mammalia</taxon>
        <taxon>Eutheria</taxon>
        <taxon>Laurasiatheria</taxon>
        <taxon>Chiroptera</taxon>
        <taxon>Yinpterochiroptera</taxon>
        <taxon>Rhinolophoidea</taxon>
        <taxon>Rhinolophidae</taxon>
        <taxon>Rhinolophinae</taxon>
        <taxon>Rhinolophus</taxon>
    </lineage>
</organism>
<dbReference type="PANTHER" id="PTHR47614">
    <property type="entry name" value="GLYCOPHORIN-C"/>
    <property type="match status" value="1"/>
</dbReference>
<reference evidence="4" key="3">
    <citation type="submission" date="2018-12" db="EMBL/GenBank/DDBJ databases">
        <title>G10K-VGP greater horseshoe bat female genome, primary haplotype.</title>
        <authorList>
            <person name="Teeling E."/>
            <person name="Myers G."/>
            <person name="Vernes S."/>
            <person name="Pippel M."/>
            <person name="Winkler S."/>
            <person name="Fedrigo O."/>
            <person name="Rhie A."/>
            <person name="Koren S."/>
            <person name="Phillippy A."/>
            <person name="Lewin H."/>
            <person name="Damas J."/>
            <person name="Howe K."/>
            <person name="Mountcastle J."/>
            <person name="Jarvis E.D."/>
        </authorList>
    </citation>
    <scope>NUCLEOTIDE SEQUENCE [LARGE SCALE GENOMIC DNA]</scope>
</reference>
<reference evidence="3" key="4">
    <citation type="submission" date="2025-08" db="UniProtKB">
        <authorList>
            <consortium name="Ensembl"/>
        </authorList>
    </citation>
    <scope>IDENTIFICATION</scope>
</reference>
<dbReference type="GeneTree" id="ENSGT00940000164262"/>
<dbReference type="Ensembl" id="ENSRFET00010019102.1">
    <property type="protein sequence ID" value="ENSRFEP00010017521.1"/>
    <property type="gene ID" value="ENSRFEG00010011832.1"/>
</dbReference>
<keyword evidence="2" id="KW-0472">Membrane</keyword>
<dbReference type="PANTHER" id="PTHR47614:SF4">
    <property type="entry name" value="NEUREXIN_SYNDECAN_GLYCOPHORIN C DOMAIN-CONTAINING PROTEIN"/>
    <property type="match status" value="1"/>
</dbReference>
<name>A0A671EW34_RHIFE</name>
<dbReference type="AlphaFoldDB" id="A0A671EW34"/>
<reference evidence="3" key="5">
    <citation type="submission" date="2025-09" db="UniProtKB">
        <authorList>
            <consortium name="Ensembl"/>
        </authorList>
    </citation>
    <scope>IDENTIFICATION</scope>
</reference>
<feature type="region of interest" description="Disordered" evidence="1">
    <location>
        <begin position="104"/>
        <end position="133"/>
    </location>
</feature>
<dbReference type="GO" id="GO:0030863">
    <property type="term" value="C:cortical cytoskeleton"/>
    <property type="evidence" value="ECO:0007669"/>
    <property type="project" value="TreeGrafter"/>
</dbReference>
<dbReference type="GO" id="GO:0016020">
    <property type="term" value="C:membrane"/>
    <property type="evidence" value="ECO:0007669"/>
    <property type="project" value="TreeGrafter"/>
</dbReference>
<reference evidence="3 4" key="1">
    <citation type="journal article" date="2015" name="Annu Rev Anim Biosci">
        <title>The Genome 10K Project: a way forward.</title>
        <authorList>
            <person name="Koepfli K.P."/>
            <person name="Paten B."/>
            <person name="O'Brien S.J."/>
            <person name="Koepfli K.P."/>
            <person name="Paten B."/>
            <person name="Antunes A."/>
            <person name="Belov K."/>
            <person name="Bustamante C."/>
            <person name="Castoe T.A."/>
            <person name="Clawson H."/>
            <person name="Crawford A.J."/>
            <person name="Diekhans M."/>
            <person name="Distel D."/>
            <person name="Durbin R."/>
            <person name="Earl D."/>
            <person name="Fujita M.K."/>
            <person name="Gamble T."/>
            <person name="Georges A."/>
            <person name="Gemmell N."/>
            <person name="Gilbert M.T."/>
            <person name="Graves J.M."/>
            <person name="Green R.E."/>
            <person name="Hickey G."/>
            <person name="Jarvis E.D."/>
            <person name="Johnson W."/>
            <person name="Komissarov A."/>
            <person name="Korf I."/>
            <person name="Kuhn R."/>
            <person name="Larkin D.M."/>
            <person name="Lewin H."/>
            <person name="Lopez J.V."/>
            <person name="Ma J."/>
            <person name="Marques-Bonet T."/>
            <person name="Miller W."/>
            <person name="Murphy R."/>
            <person name="Pevzner P."/>
            <person name="Shapiro B."/>
            <person name="Steiner C."/>
            <person name="Tamazian G."/>
            <person name="Venkatesh B."/>
            <person name="Wang J."/>
            <person name="Wayne R."/>
            <person name="Wiley E."/>
            <person name="Yang H."/>
            <person name="Zhang G."/>
            <person name="Haussler D."/>
            <person name="Ryder O."/>
            <person name="O'Brien S.J."/>
        </authorList>
    </citation>
    <scope>NUCLEOTIDE SEQUENCE</scope>
</reference>
<accession>A0A671EW34</accession>
<reference evidence="3 4" key="2">
    <citation type="journal article" date="2018" name="Annu Rev Anim Biosci">
        <title>Bat Biology, Genomes, and the Bat1K Project: To Generate Chromosome-Level Genomes for All Living Bat Species.</title>
        <authorList>
            <person name="Teeling E.C."/>
            <person name="Vernes S.C."/>
            <person name="Davalos L.M."/>
            <person name="Ray D.A."/>
            <person name="Gilbert M.T.P."/>
            <person name="Myers E."/>
        </authorList>
    </citation>
    <scope>NUCLEOTIDE SEQUENCE</scope>
</reference>
<keyword evidence="2" id="KW-1133">Transmembrane helix</keyword>
<evidence type="ECO:0000313" key="4">
    <source>
        <dbReference type="Proteomes" id="UP000472240"/>
    </source>
</evidence>
<dbReference type="InParanoid" id="A0A671EW34"/>
<proteinExistence type="predicted"/>
<evidence type="ECO:0000256" key="1">
    <source>
        <dbReference type="SAM" id="MobiDB-lite"/>
    </source>
</evidence>
<sequence length="208" mass="22080">MLYSISCYHIYASERGSVLLAVQMRLCLRPSPSSLRPNVVCRLLVPAEPPGADPDTLRAGARGFTGCLSSVRFGPATPLKAALLPGGPGPVTVRGQVAASRCAQGAGPGVPAREATRPLAGRSGPTDEGEPLVNADRNGSAVIGGVIAVVIFTLLCTTAIAIRVYQQRWLYQKNESNIPENGDNTEAALKRELNMQSTVNESQKEYFF</sequence>
<dbReference type="InterPro" id="IPR042192">
    <property type="entry name" value="Glycophorin-C"/>
</dbReference>
<evidence type="ECO:0000256" key="2">
    <source>
        <dbReference type="SAM" id="Phobius"/>
    </source>
</evidence>
<dbReference type="Proteomes" id="UP000472240">
    <property type="component" value="Chromosome 12"/>
</dbReference>
<evidence type="ECO:0000313" key="3">
    <source>
        <dbReference type="Ensembl" id="ENSRFEP00010017521.1"/>
    </source>
</evidence>
<protein>
    <submittedName>
        <fullName evidence="3">Uncharacterized protein</fullName>
    </submittedName>
</protein>